<sequence>MTIASQLTPPHAAPTAPHGHSSTALPPFINPIHRTAFALSRPSPPSPNFDHAYTARQPPRSTPSNDTIPQTAPTNPGTAAGDNQPTENSATSVNPLTENPATGVNPPTRNPATGDSPPTENPATGVNPLI</sequence>
<dbReference type="Proteomes" id="UP000696294">
    <property type="component" value="Unassembled WGS sequence"/>
</dbReference>
<keyword evidence="3" id="KW-1185">Reference proteome</keyword>
<dbReference type="RefSeq" id="WP_168017395.1">
    <property type="nucleotide sequence ID" value="NZ_JAATEP010000041.1"/>
</dbReference>
<evidence type="ECO:0000313" key="3">
    <source>
        <dbReference type="Proteomes" id="UP000696294"/>
    </source>
</evidence>
<evidence type="ECO:0000256" key="1">
    <source>
        <dbReference type="SAM" id="MobiDB-lite"/>
    </source>
</evidence>
<feature type="compositionally biased region" description="Polar residues" evidence="1">
    <location>
        <begin position="62"/>
        <end position="124"/>
    </location>
</feature>
<proteinExistence type="predicted"/>
<dbReference type="EMBL" id="JAATEP010000041">
    <property type="protein sequence ID" value="NJP95701.1"/>
    <property type="molecule type" value="Genomic_DNA"/>
</dbReference>
<comment type="caution">
    <text evidence="2">The sequence shown here is derived from an EMBL/GenBank/DDBJ whole genome shotgun (WGS) entry which is preliminary data.</text>
</comment>
<organism evidence="2 3">
    <name type="scientific">Nonomuraea composti</name>
    <dbReference type="NCBI Taxonomy" id="2720023"/>
    <lineage>
        <taxon>Bacteria</taxon>
        <taxon>Bacillati</taxon>
        <taxon>Actinomycetota</taxon>
        <taxon>Actinomycetes</taxon>
        <taxon>Streptosporangiales</taxon>
        <taxon>Streptosporangiaceae</taxon>
        <taxon>Nonomuraea</taxon>
    </lineage>
</organism>
<gene>
    <name evidence="2" type="ORF">HCN51_40800</name>
</gene>
<accession>A0ABX1BIS8</accession>
<feature type="region of interest" description="Disordered" evidence="1">
    <location>
        <begin position="1"/>
        <end position="130"/>
    </location>
</feature>
<protein>
    <submittedName>
        <fullName evidence="2">Uncharacterized protein</fullName>
    </submittedName>
</protein>
<name>A0ABX1BIS8_9ACTN</name>
<feature type="compositionally biased region" description="Low complexity" evidence="1">
    <location>
        <begin position="8"/>
        <end position="18"/>
    </location>
</feature>
<reference evidence="2 3" key="1">
    <citation type="submission" date="2020-03" db="EMBL/GenBank/DDBJ databases">
        <title>WGS of actinomycetes isolated from Thailand.</title>
        <authorList>
            <person name="Thawai C."/>
        </authorList>
    </citation>
    <scope>NUCLEOTIDE SEQUENCE [LARGE SCALE GENOMIC DNA]</scope>
    <source>
        <strain evidence="2 3">FMUSA5-5</strain>
    </source>
</reference>
<evidence type="ECO:0000313" key="2">
    <source>
        <dbReference type="EMBL" id="NJP95701.1"/>
    </source>
</evidence>